<evidence type="ECO:0000256" key="1">
    <source>
        <dbReference type="ARBA" id="ARBA00022729"/>
    </source>
</evidence>
<evidence type="ECO:0000256" key="3">
    <source>
        <dbReference type="ARBA" id="ARBA00060902"/>
    </source>
</evidence>
<evidence type="ECO:0000313" key="4">
    <source>
        <dbReference type="EMBL" id="KAJ3654894.1"/>
    </source>
</evidence>
<keyword evidence="2" id="KW-0090">Biological rhythms</keyword>
<dbReference type="PANTHER" id="PTHR11008">
    <property type="entry name" value="PROTEIN TAKEOUT-LIKE PROTEIN"/>
    <property type="match status" value="1"/>
</dbReference>
<dbReference type="InterPro" id="IPR010562">
    <property type="entry name" value="Haemolymph_juvenile_hormone-bd"/>
</dbReference>
<comment type="caution">
    <text evidence="4">The sequence shown here is derived from an EMBL/GenBank/DDBJ whole genome shotgun (WGS) entry which is preliminary data.</text>
</comment>
<dbReference type="GO" id="GO:0007623">
    <property type="term" value="P:circadian rhythm"/>
    <property type="evidence" value="ECO:0007669"/>
    <property type="project" value="UniProtKB-ARBA"/>
</dbReference>
<dbReference type="Pfam" id="PF06585">
    <property type="entry name" value="JHBP"/>
    <property type="match status" value="1"/>
</dbReference>
<protein>
    <submittedName>
        <fullName evidence="4">Uncharacterized protein</fullName>
    </submittedName>
</protein>
<name>A0AA38MG39_9CUCU</name>
<keyword evidence="5" id="KW-1185">Reference proteome</keyword>
<accession>A0AA38MG39</accession>
<evidence type="ECO:0000256" key="2">
    <source>
        <dbReference type="ARBA" id="ARBA00023108"/>
    </source>
</evidence>
<comment type="similarity">
    <text evidence="3">Belongs to the TO family.</text>
</comment>
<dbReference type="PANTHER" id="PTHR11008:SF15">
    <property type="entry name" value="CIRCADIAN CLOCK-CONTROLLED PROTEIN"/>
    <property type="match status" value="1"/>
</dbReference>
<dbReference type="AlphaFoldDB" id="A0AA38MG39"/>
<dbReference type="InterPro" id="IPR038606">
    <property type="entry name" value="To_sf"/>
</dbReference>
<evidence type="ECO:0000313" key="5">
    <source>
        <dbReference type="Proteomes" id="UP001168821"/>
    </source>
</evidence>
<gene>
    <name evidence="4" type="ORF">Zmor_014047</name>
</gene>
<dbReference type="FunFam" id="3.15.10.30:FF:000001">
    <property type="entry name" value="Takeout-like protein 1"/>
    <property type="match status" value="1"/>
</dbReference>
<proteinExistence type="inferred from homology"/>
<dbReference type="Gene3D" id="3.15.10.30">
    <property type="entry name" value="Haemolymph juvenile hormone binding protein"/>
    <property type="match status" value="1"/>
</dbReference>
<reference evidence="4" key="1">
    <citation type="journal article" date="2023" name="G3 (Bethesda)">
        <title>Whole genome assemblies of Zophobas morio and Tenebrio molitor.</title>
        <authorList>
            <person name="Kaur S."/>
            <person name="Stinson S.A."/>
            <person name="diCenzo G.C."/>
        </authorList>
    </citation>
    <scope>NUCLEOTIDE SEQUENCE</scope>
    <source>
        <strain evidence="4">QUZm001</strain>
    </source>
</reference>
<keyword evidence="1" id="KW-0732">Signal</keyword>
<dbReference type="EMBL" id="JALNTZ010000004">
    <property type="protein sequence ID" value="KAJ3654894.1"/>
    <property type="molecule type" value="Genomic_DNA"/>
</dbReference>
<sequence length="234" mass="27008">MTYIVSEEFFRDCQKTEETFDDCVKDGLNILTPYFKTGLPNYNITAFDPFFAAEVAQKRSGPFYSYKLILRNVSEYGWSSSHITKLKTDVNRHLIQYTQFFPDKGLDGFYEIEGTFFGNKISNSGAWNLKLYDYIQTTTITRKPQRDVNGGLIPHPPLKVEINAKSSRKLELHIENLAGGRTILENMLDWIINRAWQPGFVILTPLIDDLVSTAFTGIFNKNLQYFPFEKIFPN</sequence>
<dbReference type="SMART" id="SM00700">
    <property type="entry name" value="JHBP"/>
    <property type="match status" value="1"/>
</dbReference>
<dbReference type="GO" id="GO:0005615">
    <property type="term" value="C:extracellular space"/>
    <property type="evidence" value="ECO:0007669"/>
    <property type="project" value="TreeGrafter"/>
</dbReference>
<organism evidence="4 5">
    <name type="scientific">Zophobas morio</name>
    <dbReference type="NCBI Taxonomy" id="2755281"/>
    <lineage>
        <taxon>Eukaryota</taxon>
        <taxon>Metazoa</taxon>
        <taxon>Ecdysozoa</taxon>
        <taxon>Arthropoda</taxon>
        <taxon>Hexapoda</taxon>
        <taxon>Insecta</taxon>
        <taxon>Pterygota</taxon>
        <taxon>Neoptera</taxon>
        <taxon>Endopterygota</taxon>
        <taxon>Coleoptera</taxon>
        <taxon>Polyphaga</taxon>
        <taxon>Cucujiformia</taxon>
        <taxon>Tenebrionidae</taxon>
        <taxon>Zophobas</taxon>
    </lineage>
</organism>
<dbReference type="Proteomes" id="UP001168821">
    <property type="component" value="Unassembled WGS sequence"/>
</dbReference>